<dbReference type="CDD" id="cd13426">
    <property type="entry name" value="Peptidase_G1"/>
    <property type="match status" value="1"/>
</dbReference>
<feature type="compositionally biased region" description="Low complexity" evidence="1">
    <location>
        <begin position="1"/>
        <end position="10"/>
    </location>
</feature>
<dbReference type="Gene3D" id="2.60.120.700">
    <property type="entry name" value="Peptidase G1"/>
    <property type="match status" value="1"/>
</dbReference>
<feature type="region of interest" description="Disordered" evidence="1">
    <location>
        <begin position="1"/>
        <end position="20"/>
    </location>
</feature>
<organism evidence="2 3">
    <name type="scientific">Rugosimonospora acidiphila</name>
    <dbReference type="NCBI Taxonomy" id="556531"/>
    <lineage>
        <taxon>Bacteria</taxon>
        <taxon>Bacillati</taxon>
        <taxon>Actinomycetota</taxon>
        <taxon>Actinomycetes</taxon>
        <taxon>Micromonosporales</taxon>
        <taxon>Micromonosporaceae</taxon>
        <taxon>Rugosimonospora</taxon>
    </lineage>
</organism>
<gene>
    <name evidence="2" type="ORF">GCM10023322_78420</name>
</gene>
<reference evidence="3" key="1">
    <citation type="journal article" date="2019" name="Int. J. Syst. Evol. Microbiol.">
        <title>The Global Catalogue of Microorganisms (GCM) 10K type strain sequencing project: providing services to taxonomists for standard genome sequencing and annotation.</title>
        <authorList>
            <consortium name="The Broad Institute Genomics Platform"/>
            <consortium name="The Broad Institute Genome Sequencing Center for Infectious Disease"/>
            <person name="Wu L."/>
            <person name="Ma J."/>
        </authorList>
    </citation>
    <scope>NUCLEOTIDE SEQUENCE [LARGE SCALE GENOMIC DNA]</scope>
    <source>
        <strain evidence="3">JCM 18304</strain>
    </source>
</reference>
<feature type="region of interest" description="Disordered" evidence="1">
    <location>
        <begin position="44"/>
        <end position="74"/>
    </location>
</feature>
<dbReference type="Proteomes" id="UP001501570">
    <property type="component" value="Unassembled WGS sequence"/>
</dbReference>
<dbReference type="InterPro" id="IPR000250">
    <property type="entry name" value="Peptidase_G1"/>
</dbReference>
<evidence type="ECO:0008006" key="4">
    <source>
        <dbReference type="Google" id="ProtNLM"/>
    </source>
</evidence>
<dbReference type="InterPro" id="IPR038656">
    <property type="entry name" value="Peptidase_G1_sf"/>
</dbReference>
<name>A0ABP9SSU2_9ACTN</name>
<dbReference type="InterPro" id="IPR013320">
    <property type="entry name" value="ConA-like_dom_sf"/>
</dbReference>
<protein>
    <recommendedName>
        <fullName evidence="4">Peptidase A4 family protein</fullName>
    </recommendedName>
</protein>
<dbReference type="RefSeq" id="WP_345638503.1">
    <property type="nucleotide sequence ID" value="NZ_BAABJQ010000043.1"/>
</dbReference>
<dbReference type="EMBL" id="BAABJQ010000043">
    <property type="protein sequence ID" value="GAA5200465.1"/>
    <property type="molecule type" value="Genomic_DNA"/>
</dbReference>
<accession>A0ABP9SSU2</accession>
<sequence>MPRTTHAAAGRARRSPGRSLRRATVVMATLALAVAVTGTGGAPAVAAPASATSAPSSRAASGAPEVRYRPIDPRALAGRTAAPARAASGGGRYNVNGYNWGGYVMTAGNAATAPFGGAVAAAADWIEPTVTCSHPDDVFAPWVGLDGDGSPTVEQLGVQTDCFRGAAAYQLWTEMYPAAPVYQSTTTYPVGPGDHMEAGVQYSGGTFYLTMRDITRGWVYLSQATMSGAQRVSAEAIVEAPTGAYPNFGTLNFTSTQLNYGPIGQEPVTALDPSYLGVFQARTNPTDSQGNWSMTYLHE</sequence>
<feature type="compositionally biased region" description="Basic residues" evidence="1">
    <location>
        <begin position="11"/>
        <end position="20"/>
    </location>
</feature>
<proteinExistence type="predicted"/>
<comment type="caution">
    <text evidence="2">The sequence shown here is derived from an EMBL/GenBank/DDBJ whole genome shotgun (WGS) entry which is preliminary data.</text>
</comment>
<dbReference type="SUPFAM" id="SSF49899">
    <property type="entry name" value="Concanavalin A-like lectins/glucanases"/>
    <property type="match status" value="1"/>
</dbReference>
<keyword evidence="3" id="KW-1185">Reference proteome</keyword>
<evidence type="ECO:0000313" key="3">
    <source>
        <dbReference type="Proteomes" id="UP001501570"/>
    </source>
</evidence>
<evidence type="ECO:0000256" key="1">
    <source>
        <dbReference type="SAM" id="MobiDB-lite"/>
    </source>
</evidence>
<evidence type="ECO:0000313" key="2">
    <source>
        <dbReference type="EMBL" id="GAA5200465.1"/>
    </source>
</evidence>
<feature type="compositionally biased region" description="Low complexity" evidence="1">
    <location>
        <begin position="44"/>
        <end position="64"/>
    </location>
</feature>
<dbReference type="Pfam" id="PF01828">
    <property type="entry name" value="Peptidase_A4"/>
    <property type="match status" value="1"/>
</dbReference>